<dbReference type="Proteomes" id="UP000290624">
    <property type="component" value="Unassembled WGS sequence"/>
</dbReference>
<organism evidence="1 2">
    <name type="scientific">Propioniciclava flava</name>
    <dbReference type="NCBI Taxonomy" id="2072026"/>
    <lineage>
        <taxon>Bacteria</taxon>
        <taxon>Bacillati</taxon>
        <taxon>Actinomycetota</taxon>
        <taxon>Actinomycetes</taxon>
        <taxon>Propionibacteriales</taxon>
        <taxon>Propionibacteriaceae</taxon>
        <taxon>Propioniciclava</taxon>
    </lineage>
</organism>
<dbReference type="RefSeq" id="WP_129458965.1">
    <property type="nucleotide sequence ID" value="NZ_PPCV01000006.1"/>
</dbReference>
<protein>
    <submittedName>
        <fullName evidence="1">Uncharacterized protein</fullName>
    </submittedName>
</protein>
<accession>A0A4Q2EE42</accession>
<dbReference type="OrthoDB" id="3723460at2"/>
<evidence type="ECO:0000313" key="2">
    <source>
        <dbReference type="Proteomes" id="UP000290624"/>
    </source>
</evidence>
<dbReference type="AlphaFoldDB" id="A0A4Q2EE42"/>
<evidence type="ECO:0000313" key="1">
    <source>
        <dbReference type="EMBL" id="RXW31747.1"/>
    </source>
</evidence>
<dbReference type="EMBL" id="PPCV01000006">
    <property type="protein sequence ID" value="RXW31747.1"/>
    <property type="molecule type" value="Genomic_DNA"/>
</dbReference>
<sequence>MSEAWGWRWAGGGRAVRLMAGGEDACELTFGIPQAGEGMVFHEDDGEVSYAVGELGVRLSVRDALPDWMVELAIDNHSADVQAMPPLGMVVRVLPGWVGWSWTAESDGFVAVAPETGDQPALLIRLRQGFLRASSPAPAFVPAGRRTEALELNMAAFFLGNPTGSLRPFSRHLTRLEFGTIDRIDQAREAMPAWVPDLIARPGDIIRFDTPDQALVPGHGVTVTSDDIAGLVMGNAGHREVAVHGARGVTRLRPTFEPEAGLLAAEAVSPLLGRRPGGLPTASGAVVAAAMARRLVADPNAALDWLEQEDWLARGDQFAPLIALTVAVETHDEALGEAALDALASRRFGAGDGLIASWAWMGGLQLGLAPLDLSAVLGKASTAAERWEAALVGHAPEASYATGTQALIRRLGADLPGAPIGLSVTDAGLAIALLRAVPESSALRPEAVAASDKAAALLAADYVDGLQPTYDGLAWLLWSEALR</sequence>
<keyword evidence="2" id="KW-1185">Reference proteome</keyword>
<gene>
    <name evidence="1" type="ORF">C1706_09240</name>
</gene>
<name>A0A4Q2EE42_9ACTN</name>
<comment type="caution">
    <text evidence="1">The sequence shown here is derived from an EMBL/GenBank/DDBJ whole genome shotgun (WGS) entry which is preliminary data.</text>
</comment>
<reference evidence="1 2" key="1">
    <citation type="submission" date="2018-01" db="EMBL/GenBank/DDBJ databases">
        <title>Lactibacter flavus gen. nov., sp. nov., a novel bacterium of the family Propionibacteriaceae isolated from raw milk and dairy products.</title>
        <authorList>
            <person name="Wenning M."/>
            <person name="Breitenwieser F."/>
            <person name="Huptas C."/>
            <person name="von Neubeck M."/>
            <person name="Busse H.-J."/>
            <person name="Scherer S."/>
        </authorList>
    </citation>
    <scope>NUCLEOTIDE SEQUENCE [LARGE SCALE GENOMIC DNA]</scope>
    <source>
        <strain evidence="1 2">VG341</strain>
    </source>
</reference>
<proteinExistence type="predicted"/>